<name>A0A561SDL3_9ACTN</name>
<feature type="transmembrane region" description="Helical" evidence="6">
    <location>
        <begin position="71"/>
        <end position="92"/>
    </location>
</feature>
<dbReference type="EMBL" id="VIWT01000006">
    <property type="protein sequence ID" value="TWF72947.1"/>
    <property type="molecule type" value="Genomic_DNA"/>
</dbReference>
<feature type="transmembrane region" description="Helical" evidence="6">
    <location>
        <begin position="112"/>
        <end position="134"/>
    </location>
</feature>
<dbReference type="InterPro" id="IPR017896">
    <property type="entry name" value="4Fe4S_Fe-S-bd"/>
</dbReference>
<sequence>MQLAAIIVTLALTVAGIALIGRAFVQLYRFVRLGQPVPAGARTDAPGRRTATVAREFLGHTRMNRWGIVGVAHWFVAVGFLTLGLTILTAYCQLFQPDFVLPLIGDWLPYELYIELITLGTTVGILVLIAVRLLSLPSRPGRKSRFAGSVAWQAFFVEYVILVIGVCILVLRALEGALHGVHHYEAGYLVSYPLILAFKGLGTGTLDNLVYGFATVKLAVTMIWAITIGLNTNMGVAWHRFLAFPNIWFKRNADGAVALGALQPMSSGGQPIDFETVFDDPGAEDAVFGVSQVEHFSWKGILDFSTCTECGRCQSQCPAWNTGKPLSPKLLIMSLREHAHAKAPYLLAGGRDGEGASGVPAAALAEAERPLIGTVEEGGVIDPDVLWSCTTCGACVEQCPVDIEHIDHIVDMRRYQVMIESSFPTEAGSMLKNLENKGNPWGMATKARLDWVKELKKETGIEVPVIGETMSDGTTCEPAEVEYLYWVGCAGALEDRAKKTTKAFAELLHTAGVKFAILGKEESCTGDSARRLGNEFLFQMLGAQNVETLNAALEDAPKKRIVATCPHCFNTIANEYPQLGGHFEVIHHTQLLQHLIDEGKLVPVNPVEGLITYHDPCYLGRHNKVYSPPREIMDKVPGLRQQEMHRHKERGFCCGAGGARMWMEERIGKRINTERVDEALSLNPDIVSTACPFCLVMLSDSVNGKRSEGTAKEHLKVVDVAQLLLDSVKAAPVDA</sequence>
<dbReference type="GO" id="GO:0051539">
    <property type="term" value="F:4 iron, 4 sulfur cluster binding"/>
    <property type="evidence" value="ECO:0007669"/>
    <property type="project" value="UniProtKB-KW"/>
</dbReference>
<feature type="transmembrane region" description="Helical" evidence="6">
    <location>
        <begin position="155"/>
        <end position="174"/>
    </location>
</feature>
<dbReference type="SUPFAM" id="SSF46548">
    <property type="entry name" value="alpha-helical ferredoxin"/>
    <property type="match status" value="1"/>
</dbReference>
<keyword evidence="6" id="KW-0472">Membrane</keyword>
<evidence type="ECO:0000256" key="3">
    <source>
        <dbReference type="ARBA" id="ARBA00023002"/>
    </source>
</evidence>
<feature type="transmembrane region" description="Helical" evidence="6">
    <location>
        <begin position="186"/>
        <end position="202"/>
    </location>
</feature>
<evidence type="ECO:0000256" key="4">
    <source>
        <dbReference type="ARBA" id="ARBA00023004"/>
    </source>
</evidence>
<dbReference type="PANTHER" id="PTHR43255:SF1">
    <property type="entry name" value="IRON-SULFUR-BINDING OXIDOREDUCTASE FADF-RELATED"/>
    <property type="match status" value="1"/>
</dbReference>
<comment type="caution">
    <text evidence="8">The sequence shown here is derived from an EMBL/GenBank/DDBJ whole genome shotgun (WGS) entry which is preliminary data.</text>
</comment>
<dbReference type="Gene3D" id="1.10.1060.10">
    <property type="entry name" value="Alpha-helical ferredoxin"/>
    <property type="match status" value="1"/>
</dbReference>
<evidence type="ECO:0000256" key="1">
    <source>
        <dbReference type="ARBA" id="ARBA00022485"/>
    </source>
</evidence>
<dbReference type="InterPro" id="IPR009051">
    <property type="entry name" value="Helical_ferredxn"/>
</dbReference>
<keyword evidence="3" id="KW-0560">Oxidoreductase</keyword>
<organism evidence="8 9">
    <name type="scientific">Kitasatospora viridis</name>
    <dbReference type="NCBI Taxonomy" id="281105"/>
    <lineage>
        <taxon>Bacteria</taxon>
        <taxon>Bacillati</taxon>
        <taxon>Actinomycetota</taxon>
        <taxon>Actinomycetes</taxon>
        <taxon>Kitasatosporales</taxon>
        <taxon>Streptomycetaceae</taxon>
        <taxon>Kitasatospora</taxon>
    </lineage>
</organism>
<dbReference type="PROSITE" id="PS51379">
    <property type="entry name" value="4FE4S_FER_2"/>
    <property type="match status" value="2"/>
</dbReference>
<evidence type="ECO:0000256" key="5">
    <source>
        <dbReference type="ARBA" id="ARBA00023014"/>
    </source>
</evidence>
<reference evidence="8 9" key="1">
    <citation type="submission" date="2019-06" db="EMBL/GenBank/DDBJ databases">
        <title>Sequencing the genomes of 1000 actinobacteria strains.</title>
        <authorList>
            <person name="Klenk H.-P."/>
        </authorList>
    </citation>
    <scope>NUCLEOTIDE SEQUENCE [LARGE SCALE GENOMIC DNA]</scope>
    <source>
        <strain evidence="8 9">DSM 44826</strain>
    </source>
</reference>
<dbReference type="InterPro" id="IPR051460">
    <property type="entry name" value="HdrC_iron-sulfur_subunit"/>
</dbReference>
<dbReference type="InterPro" id="IPR004017">
    <property type="entry name" value="Cys_rich_dom"/>
</dbReference>
<dbReference type="InterPro" id="IPR017900">
    <property type="entry name" value="4Fe4S_Fe_S_CS"/>
</dbReference>
<keyword evidence="4" id="KW-0408">Iron</keyword>
<dbReference type="OrthoDB" id="9794954at2"/>
<protein>
    <submittedName>
        <fullName evidence="8">Fe-S oxidoreductase</fullName>
    </submittedName>
</protein>
<dbReference type="PROSITE" id="PS00198">
    <property type="entry name" value="4FE4S_FER_1"/>
    <property type="match status" value="1"/>
</dbReference>
<feature type="transmembrane region" description="Helical" evidence="6">
    <location>
        <begin position="209"/>
        <end position="230"/>
    </location>
</feature>
<dbReference type="RefSeq" id="WP_145910935.1">
    <property type="nucleotide sequence ID" value="NZ_VIWT01000006.1"/>
</dbReference>
<proteinExistence type="predicted"/>
<feature type="transmembrane region" description="Helical" evidence="6">
    <location>
        <begin position="6"/>
        <end position="25"/>
    </location>
</feature>
<dbReference type="GO" id="GO:0016491">
    <property type="term" value="F:oxidoreductase activity"/>
    <property type="evidence" value="ECO:0007669"/>
    <property type="project" value="UniProtKB-KW"/>
</dbReference>
<dbReference type="GO" id="GO:0046872">
    <property type="term" value="F:metal ion binding"/>
    <property type="evidence" value="ECO:0007669"/>
    <property type="project" value="UniProtKB-KW"/>
</dbReference>
<keyword evidence="9" id="KW-1185">Reference proteome</keyword>
<keyword evidence="6" id="KW-0812">Transmembrane</keyword>
<evidence type="ECO:0000256" key="2">
    <source>
        <dbReference type="ARBA" id="ARBA00022723"/>
    </source>
</evidence>
<evidence type="ECO:0000256" key="6">
    <source>
        <dbReference type="SAM" id="Phobius"/>
    </source>
</evidence>
<feature type="domain" description="4Fe-4S ferredoxin-type" evidence="7">
    <location>
        <begin position="298"/>
        <end position="328"/>
    </location>
</feature>
<dbReference type="PANTHER" id="PTHR43255">
    <property type="entry name" value="IRON-SULFUR-BINDING OXIDOREDUCTASE FADF-RELATED-RELATED"/>
    <property type="match status" value="1"/>
</dbReference>
<dbReference type="AlphaFoldDB" id="A0A561SDL3"/>
<dbReference type="GO" id="GO:0005886">
    <property type="term" value="C:plasma membrane"/>
    <property type="evidence" value="ECO:0007669"/>
    <property type="project" value="TreeGrafter"/>
</dbReference>
<dbReference type="Pfam" id="PF13187">
    <property type="entry name" value="Fer4_9"/>
    <property type="match status" value="1"/>
</dbReference>
<evidence type="ECO:0000259" key="7">
    <source>
        <dbReference type="PROSITE" id="PS51379"/>
    </source>
</evidence>
<keyword evidence="5" id="KW-0411">Iron-sulfur</keyword>
<dbReference type="Proteomes" id="UP000317940">
    <property type="component" value="Unassembled WGS sequence"/>
</dbReference>
<keyword evidence="6" id="KW-1133">Transmembrane helix</keyword>
<keyword evidence="2" id="KW-0479">Metal-binding</keyword>
<gene>
    <name evidence="8" type="ORF">FHX73_1698</name>
</gene>
<feature type="domain" description="4Fe-4S ferredoxin-type" evidence="7">
    <location>
        <begin position="377"/>
        <end position="409"/>
    </location>
</feature>
<evidence type="ECO:0000313" key="8">
    <source>
        <dbReference type="EMBL" id="TWF72947.1"/>
    </source>
</evidence>
<keyword evidence="1" id="KW-0004">4Fe-4S</keyword>
<evidence type="ECO:0000313" key="9">
    <source>
        <dbReference type="Proteomes" id="UP000317940"/>
    </source>
</evidence>
<accession>A0A561SDL3</accession>
<dbReference type="Pfam" id="PF02754">
    <property type="entry name" value="CCG"/>
    <property type="match status" value="2"/>
</dbReference>